<evidence type="ECO:0000256" key="2">
    <source>
        <dbReference type="ARBA" id="ARBA00022643"/>
    </source>
</evidence>
<evidence type="ECO:0000256" key="1">
    <source>
        <dbReference type="ARBA" id="ARBA00022630"/>
    </source>
</evidence>
<reference evidence="6 7" key="1">
    <citation type="journal article" date="2014" name="Int. J. Syst. Evol. Microbiol.">
        <title>Streptomyces hoynatensis sp. nov., isolated from deep marine sediment.</title>
        <authorList>
            <person name="Veyisoglu A."/>
            <person name="Sahin N."/>
        </authorList>
    </citation>
    <scope>NUCLEOTIDE SEQUENCE [LARGE SCALE GENOMIC DNA]</scope>
    <source>
        <strain evidence="6 7">KCTC 29097</strain>
    </source>
</reference>
<comment type="caution">
    <text evidence="6">The sequence shown here is derived from an EMBL/GenBank/DDBJ whole genome shotgun (WGS) entry which is preliminary data.</text>
</comment>
<name>A0A3A9Z9K9_9ACTN</name>
<dbReference type="InterPro" id="IPR051814">
    <property type="entry name" value="NAD(P)H-dep_FMN_reductase"/>
</dbReference>
<feature type="region of interest" description="Disordered" evidence="4">
    <location>
        <begin position="204"/>
        <end position="226"/>
    </location>
</feature>
<dbReference type="GO" id="GO:0016491">
    <property type="term" value="F:oxidoreductase activity"/>
    <property type="evidence" value="ECO:0007669"/>
    <property type="project" value="UniProtKB-KW"/>
</dbReference>
<feature type="compositionally biased region" description="Low complexity" evidence="4">
    <location>
        <begin position="217"/>
        <end position="226"/>
    </location>
</feature>
<organism evidence="6 7">
    <name type="scientific">Streptomyces hoynatensis</name>
    <dbReference type="NCBI Taxonomy" id="1141874"/>
    <lineage>
        <taxon>Bacteria</taxon>
        <taxon>Bacillati</taxon>
        <taxon>Actinomycetota</taxon>
        <taxon>Actinomycetes</taxon>
        <taxon>Kitasatosporales</taxon>
        <taxon>Streptomycetaceae</taxon>
        <taxon>Streptomyces</taxon>
    </lineage>
</organism>
<dbReference type="Proteomes" id="UP000272474">
    <property type="component" value="Unassembled WGS sequence"/>
</dbReference>
<evidence type="ECO:0000256" key="3">
    <source>
        <dbReference type="ARBA" id="ARBA00023002"/>
    </source>
</evidence>
<dbReference type="PANTHER" id="PTHR43408:SF2">
    <property type="entry name" value="FMN REDUCTASE (NADPH)"/>
    <property type="match status" value="1"/>
</dbReference>
<dbReference type="InterPro" id="IPR005025">
    <property type="entry name" value="FMN_Rdtase-like_dom"/>
</dbReference>
<dbReference type="AlphaFoldDB" id="A0A3A9Z9K9"/>
<dbReference type="EMBL" id="RBAL01000004">
    <property type="protein sequence ID" value="RKN43987.1"/>
    <property type="molecule type" value="Genomic_DNA"/>
</dbReference>
<dbReference type="PANTHER" id="PTHR43408">
    <property type="entry name" value="FMN REDUCTASE (NADPH)"/>
    <property type="match status" value="1"/>
</dbReference>
<feature type="region of interest" description="Disordered" evidence="4">
    <location>
        <begin position="1"/>
        <end position="22"/>
    </location>
</feature>
<feature type="domain" description="NADPH-dependent FMN reductase-like" evidence="5">
    <location>
        <begin position="25"/>
        <end position="170"/>
    </location>
</feature>
<keyword evidence="2" id="KW-0288">FMN</keyword>
<dbReference type="Gene3D" id="3.40.50.360">
    <property type="match status" value="1"/>
</dbReference>
<evidence type="ECO:0000256" key="4">
    <source>
        <dbReference type="SAM" id="MobiDB-lite"/>
    </source>
</evidence>
<dbReference type="Pfam" id="PF03358">
    <property type="entry name" value="FMN_red"/>
    <property type="match status" value="1"/>
</dbReference>
<evidence type="ECO:0000313" key="7">
    <source>
        <dbReference type="Proteomes" id="UP000272474"/>
    </source>
</evidence>
<dbReference type="SUPFAM" id="SSF52218">
    <property type="entry name" value="Flavoproteins"/>
    <property type="match status" value="1"/>
</dbReference>
<sequence length="233" mass="23359">MTFLRAGQEAPMSEGNGAPGGREFRLLAVPGSTARESQTARAARAVLERAGSARPGVRGTCLGPEALRLPAMEVDARASGALARRPAVRAVCAEVARADALVLATPVYQGSFSGALKNLLDHLPMGAFQGKPALVVSVAAKVQGAHGAVDHLQAVVRALGGWPVPTSVVCAGGDFPADGAPAPEVLRRVDTAIGELLGFRLAGRGPGQAPAPPAPAPAGAAPGPRWAGVVEGG</sequence>
<dbReference type="InterPro" id="IPR029039">
    <property type="entry name" value="Flavoprotein-like_sf"/>
</dbReference>
<protein>
    <submittedName>
        <fullName evidence="6">NAD(P)H-dependent oxidoreductase</fullName>
    </submittedName>
</protein>
<gene>
    <name evidence="6" type="ORF">D7294_09925</name>
</gene>
<proteinExistence type="predicted"/>
<keyword evidence="1" id="KW-0285">Flavoprotein</keyword>
<keyword evidence="3" id="KW-0560">Oxidoreductase</keyword>
<evidence type="ECO:0000259" key="5">
    <source>
        <dbReference type="Pfam" id="PF03358"/>
    </source>
</evidence>
<accession>A0A3A9Z9K9</accession>
<evidence type="ECO:0000313" key="6">
    <source>
        <dbReference type="EMBL" id="RKN43987.1"/>
    </source>
</evidence>
<keyword evidence="7" id="KW-1185">Reference proteome</keyword>